<gene>
    <name evidence="9" type="ORF">CK203_055301</name>
</gene>
<keyword evidence="7 8" id="KW-0472">Membrane</keyword>
<comment type="subcellular location">
    <subcellularLocation>
        <location evidence="1">Cell inner membrane</location>
        <topology evidence="1">Multi-pass membrane protein</topology>
    </subcellularLocation>
</comment>
<feature type="transmembrane region" description="Helical" evidence="8">
    <location>
        <begin position="45"/>
        <end position="64"/>
    </location>
</feature>
<evidence type="ECO:0000256" key="5">
    <source>
        <dbReference type="ARBA" id="ARBA00022692"/>
    </source>
</evidence>
<accession>A0A438GV00</accession>
<evidence type="ECO:0000256" key="1">
    <source>
        <dbReference type="ARBA" id="ARBA00004429"/>
    </source>
</evidence>
<keyword evidence="2" id="KW-0813">Transport</keyword>
<dbReference type="EMBL" id="QGNW01000336">
    <property type="protein sequence ID" value="RVW76029.1"/>
    <property type="molecule type" value="Genomic_DNA"/>
</dbReference>
<keyword evidence="3" id="KW-1003">Cell membrane</keyword>
<evidence type="ECO:0000256" key="7">
    <source>
        <dbReference type="ARBA" id="ARBA00023136"/>
    </source>
</evidence>
<reference evidence="9 10" key="1">
    <citation type="journal article" date="2018" name="PLoS Genet.">
        <title>Population sequencing reveals clonal diversity and ancestral inbreeding in the grapevine cultivar Chardonnay.</title>
        <authorList>
            <person name="Roach M.J."/>
            <person name="Johnson D.L."/>
            <person name="Bohlmann J."/>
            <person name="van Vuuren H.J."/>
            <person name="Jones S.J."/>
            <person name="Pretorius I.S."/>
            <person name="Schmidt S.A."/>
            <person name="Borneman A.R."/>
        </authorList>
    </citation>
    <scope>NUCLEOTIDE SEQUENCE [LARGE SCALE GENOMIC DNA]</scope>
    <source>
        <strain evidence="10">cv. Chardonnay</strain>
        <tissue evidence="9">Leaf</tissue>
    </source>
</reference>
<dbReference type="GO" id="GO:0003333">
    <property type="term" value="P:amino acid transmembrane transport"/>
    <property type="evidence" value="ECO:0007669"/>
    <property type="project" value="InterPro"/>
</dbReference>
<keyword evidence="4" id="KW-0997">Cell inner membrane</keyword>
<comment type="caution">
    <text evidence="9">The sequence shown here is derived from an EMBL/GenBank/DDBJ whole genome shotgun (WGS) entry which is preliminary data.</text>
</comment>
<evidence type="ECO:0000256" key="2">
    <source>
        <dbReference type="ARBA" id="ARBA00022448"/>
    </source>
</evidence>
<feature type="transmembrane region" description="Helical" evidence="8">
    <location>
        <begin position="20"/>
        <end position="38"/>
    </location>
</feature>
<keyword evidence="6 8" id="KW-1133">Transmembrane helix</keyword>
<dbReference type="PANTHER" id="PTHR32195">
    <property type="entry name" value="OS07G0662800 PROTEIN"/>
    <property type="match status" value="1"/>
</dbReference>
<dbReference type="PANTHER" id="PTHR32195:SF26">
    <property type="entry name" value="TRYPTOPHAN OR TYROSINE TRANSPORTER PROTEIN"/>
    <property type="match status" value="1"/>
</dbReference>
<organism evidence="9 10">
    <name type="scientific">Vitis vinifera</name>
    <name type="common">Grape</name>
    <dbReference type="NCBI Taxonomy" id="29760"/>
    <lineage>
        <taxon>Eukaryota</taxon>
        <taxon>Viridiplantae</taxon>
        <taxon>Streptophyta</taxon>
        <taxon>Embryophyta</taxon>
        <taxon>Tracheophyta</taxon>
        <taxon>Spermatophyta</taxon>
        <taxon>Magnoliopsida</taxon>
        <taxon>eudicotyledons</taxon>
        <taxon>Gunneridae</taxon>
        <taxon>Pentapetalae</taxon>
        <taxon>rosids</taxon>
        <taxon>Vitales</taxon>
        <taxon>Vitaceae</taxon>
        <taxon>Viteae</taxon>
        <taxon>Vitis</taxon>
    </lineage>
</organism>
<keyword evidence="5 8" id="KW-0812">Transmembrane</keyword>
<evidence type="ECO:0000313" key="9">
    <source>
        <dbReference type="EMBL" id="RVW76029.1"/>
    </source>
</evidence>
<evidence type="ECO:0000256" key="6">
    <source>
        <dbReference type="ARBA" id="ARBA00022989"/>
    </source>
</evidence>
<name>A0A438GV00_VITVI</name>
<dbReference type="AlphaFoldDB" id="A0A438GV00"/>
<evidence type="ECO:0000313" key="10">
    <source>
        <dbReference type="Proteomes" id="UP000288805"/>
    </source>
</evidence>
<feature type="transmembrane region" description="Helical" evidence="8">
    <location>
        <begin position="84"/>
        <end position="106"/>
    </location>
</feature>
<dbReference type="InterPro" id="IPR018227">
    <property type="entry name" value="Amino_acid_transport_2"/>
</dbReference>
<dbReference type="Proteomes" id="UP000288805">
    <property type="component" value="Unassembled WGS sequence"/>
</dbReference>
<evidence type="ECO:0000256" key="4">
    <source>
        <dbReference type="ARBA" id="ARBA00022519"/>
    </source>
</evidence>
<proteinExistence type="predicted"/>
<evidence type="ECO:0000256" key="8">
    <source>
        <dbReference type="SAM" id="Phobius"/>
    </source>
</evidence>
<dbReference type="GO" id="GO:0005886">
    <property type="term" value="C:plasma membrane"/>
    <property type="evidence" value="ECO:0007669"/>
    <property type="project" value="UniProtKB-SubCell"/>
</dbReference>
<dbReference type="Pfam" id="PF03222">
    <property type="entry name" value="Trp_Tyr_perm"/>
    <property type="match status" value="1"/>
</dbReference>
<evidence type="ECO:0000256" key="3">
    <source>
        <dbReference type="ARBA" id="ARBA00022475"/>
    </source>
</evidence>
<sequence>MKGSVTYLSIPLDFDLKSSIWESATLFSLVFGGICYFGSQRFIGAINGVLVFGIIISFAALVAATSGDLQWDALLKANFEAVPLSIPIIALSFVYQNVVPVLCTNLEGNLSKVSEKPEEDGCDDGYPFRMIGSLLYIFGSLGYIVEESDHLHVSCYSMVFLASAKNFKEMSEQDCYLSSFSMVMDRHGHQSLRKDPVLFLINAYA</sequence>
<protein>
    <submittedName>
        <fullName evidence="9">Uncharacterized protein</fullName>
    </submittedName>
</protein>